<dbReference type="EMBL" id="VMHM01000017">
    <property type="protein sequence ID" value="TSJ97418.1"/>
    <property type="molecule type" value="Genomic_DNA"/>
</dbReference>
<reference evidence="2 3" key="1">
    <citation type="submission" date="2019-07" db="EMBL/GenBank/DDBJ databases">
        <title>Gilliamella genomes.</title>
        <authorList>
            <person name="Zheng H."/>
        </authorList>
    </citation>
    <scope>NUCLEOTIDE SEQUENCE [LARGE SCALE GENOMIC DNA]</scope>
    <source>
        <strain evidence="2 3">W8127</strain>
    </source>
</reference>
<proteinExistence type="predicted"/>
<protein>
    <submittedName>
        <fullName evidence="2">Uncharacterized protein</fullName>
    </submittedName>
</protein>
<feature type="transmembrane region" description="Helical" evidence="1">
    <location>
        <begin position="132"/>
        <end position="154"/>
    </location>
</feature>
<organism evidence="2 3">
    <name type="scientific">Gilliamella apicola</name>
    <dbReference type="NCBI Taxonomy" id="1196095"/>
    <lineage>
        <taxon>Bacteria</taxon>
        <taxon>Pseudomonadati</taxon>
        <taxon>Pseudomonadota</taxon>
        <taxon>Gammaproteobacteria</taxon>
        <taxon>Orbales</taxon>
        <taxon>Orbaceae</taxon>
        <taxon>Gilliamella</taxon>
    </lineage>
</organism>
<sequence>MAKYSLLKGTVSQLHVLDDPKELRSDNIGWLALFGFMIIGAFELIATIIGSLTADSITLKGKTFYCYVGKKEVLGNIEHVSFKEGDYVEMVVKQIDSNQYQSYAVRMPQYHALYFPRSIGVPTLLKLKFSSILSGVLCLLGYLIVSIIMLFFVIDEGFFSIFIDFTISVFISFLFLSIIIFISMDGRYSFISNRIFATLGYSKPWLHNCAEEHDRFKKLNRSGDPELYDDPQTPEFERIKKLDPNACYYCRTPNIPDWVEVIDEREYTPNLKD</sequence>
<dbReference type="AlphaFoldDB" id="A0A556S8I7"/>
<evidence type="ECO:0000313" key="3">
    <source>
        <dbReference type="Proteomes" id="UP000319483"/>
    </source>
</evidence>
<keyword evidence="1" id="KW-0812">Transmembrane</keyword>
<evidence type="ECO:0000256" key="1">
    <source>
        <dbReference type="SAM" id="Phobius"/>
    </source>
</evidence>
<feature type="transmembrane region" description="Helical" evidence="1">
    <location>
        <begin position="28"/>
        <end position="52"/>
    </location>
</feature>
<accession>A0A556S8I7</accession>
<dbReference type="RefSeq" id="WP_144092973.1">
    <property type="nucleotide sequence ID" value="NZ_VMHM01000017.1"/>
</dbReference>
<feature type="transmembrane region" description="Helical" evidence="1">
    <location>
        <begin position="160"/>
        <end position="184"/>
    </location>
</feature>
<comment type="caution">
    <text evidence="2">The sequence shown here is derived from an EMBL/GenBank/DDBJ whole genome shotgun (WGS) entry which is preliminary data.</text>
</comment>
<keyword evidence="1" id="KW-0472">Membrane</keyword>
<gene>
    <name evidence="2" type="ORF">FPQ15_12005</name>
</gene>
<dbReference type="Proteomes" id="UP000319483">
    <property type="component" value="Unassembled WGS sequence"/>
</dbReference>
<name>A0A556S8I7_9GAMM</name>
<keyword evidence="1" id="KW-1133">Transmembrane helix</keyword>
<evidence type="ECO:0000313" key="2">
    <source>
        <dbReference type="EMBL" id="TSJ97418.1"/>
    </source>
</evidence>